<dbReference type="Proteomes" id="UP000324222">
    <property type="component" value="Unassembled WGS sequence"/>
</dbReference>
<evidence type="ECO:0000313" key="2">
    <source>
        <dbReference type="EMBL" id="MPC51538.1"/>
    </source>
</evidence>
<accession>A0A5B7G321</accession>
<proteinExistence type="predicted"/>
<organism evidence="2 3">
    <name type="scientific">Portunus trituberculatus</name>
    <name type="common">Swimming crab</name>
    <name type="synonym">Neptunus trituberculatus</name>
    <dbReference type="NCBI Taxonomy" id="210409"/>
    <lineage>
        <taxon>Eukaryota</taxon>
        <taxon>Metazoa</taxon>
        <taxon>Ecdysozoa</taxon>
        <taxon>Arthropoda</taxon>
        <taxon>Crustacea</taxon>
        <taxon>Multicrustacea</taxon>
        <taxon>Malacostraca</taxon>
        <taxon>Eumalacostraca</taxon>
        <taxon>Eucarida</taxon>
        <taxon>Decapoda</taxon>
        <taxon>Pleocyemata</taxon>
        <taxon>Brachyura</taxon>
        <taxon>Eubrachyura</taxon>
        <taxon>Portunoidea</taxon>
        <taxon>Portunidae</taxon>
        <taxon>Portuninae</taxon>
        <taxon>Portunus</taxon>
    </lineage>
</organism>
<sequence length="72" mass="8006">MPLLSVGVRHHHQQHHRPRPQRTQRPHTTAHHLTRSLTSPCYPSWLPGTSHGSEGCTGTKLQLTSLLSLGTT</sequence>
<feature type="region of interest" description="Disordered" evidence="1">
    <location>
        <begin position="1"/>
        <end position="36"/>
    </location>
</feature>
<name>A0A5B7G321_PORTR</name>
<evidence type="ECO:0000313" key="3">
    <source>
        <dbReference type="Proteomes" id="UP000324222"/>
    </source>
</evidence>
<comment type="caution">
    <text evidence="2">The sequence shown here is derived from an EMBL/GenBank/DDBJ whole genome shotgun (WGS) entry which is preliminary data.</text>
</comment>
<protein>
    <submittedName>
        <fullName evidence="2">Uncharacterized protein</fullName>
    </submittedName>
</protein>
<evidence type="ECO:0000256" key="1">
    <source>
        <dbReference type="SAM" id="MobiDB-lite"/>
    </source>
</evidence>
<gene>
    <name evidence="2" type="ORF">E2C01_045386</name>
</gene>
<keyword evidence="3" id="KW-1185">Reference proteome</keyword>
<feature type="compositionally biased region" description="Basic residues" evidence="1">
    <location>
        <begin position="8"/>
        <end position="34"/>
    </location>
</feature>
<dbReference type="EMBL" id="VSRR010010242">
    <property type="protein sequence ID" value="MPC51538.1"/>
    <property type="molecule type" value="Genomic_DNA"/>
</dbReference>
<dbReference type="AlphaFoldDB" id="A0A5B7G321"/>
<reference evidence="2 3" key="1">
    <citation type="submission" date="2019-05" db="EMBL/GenBank/DDBJ databases">
        <title>Another draft genome of Portunus trituberculatus and its Hox gene families provides insights of decapod evolution.</title>
        <authorList>
            <person name="Jeong J.-H."/>
            <person name="Song I."/>
            <person name="Kim S."/>
            <person name="Choi T."/>
            <person name="Kim D."/>
            <person name="Ryu S."/>
            <person name="Kim W."/>
        </authorList>
    </citation>
    <scope>NUCLEOTIDE SEQUENCE [LARGE SCALE GENOMIC DNA]</scope>
    <source>
        <tissue evidence="2">Muscle</tissue>
    </source>
</reference>